<accession>A0ABP7UG03</accession>
<evidence type="ECO:0000256" key="4">
    <source>
        <dbReference type="ARBA" id="ARBA00022842"/>
    </source>
</evidence>
<keyword evidence="3" id="KW-0862">Zinc</keyword>
<evidence type="ECO:0000313" key="8">
    <source>
        <dbReference type="Proteomes" id="UP001424459"/>
    </source>
</evidence>
<comment type="catalytic activity">
    <reaction evidence="6">
        <text>D-fructose + ATP = D-fructose 6-phosphate + ADP + H(+)</text>
        <dbReference type="Rhea" id="RHEA:16125"/>
        <dbReference type="ChEBI" id="CHEBI:15378"/>
        <dbReference type="ChEBI" id="CHEBI:30616"/>
        <dbReference type="ChEBI" id="CHEBI:37721"/>
        <dbReference type="ChEBI" id="CHEBI:61527"/>
        <dbReference type="ChEBI" id="CHEBI:456216"/>
        <dbReference type="EC" id="2.7.1.4"/>
    </reaction>
</comment>
<dbReference type="Pfam" id="PF00480">
    <property type="entry name" value="ROK"/>
    <property type="match status" value="1"/>
</dbReference>
<protein>
    <recommendedName>
        <fullName evidence="5">fructokinase</fullName>
        <ecNumber evidence="5">2.7.1.4</ecNumber>
    </recommendedName>
</protein>
<dbReference type="CDD" id="cd24067">
    <property type="entry name" value="ASKHA_NBD_ROK_BsFRK-like"/>
    <property type="match status" value="1"/>
</dbReference>
<dbReference type="RefSeq" id="WP_344697375.1">
    <property type="nucleotide sequence ID" value="NZ_BAABBR010000001.1"/>
</dbReference>
<organism evidence="7 8">
    <name type="scientific">Sphingomonas rosea</name>
    <dbReference type="NCBI Taxonomy" id="335605"/>
    <lineage>
        <taxon>Bacteria</taxon>
        <taxon>Pseudomonadati</taxon>
        <taxon>Pseudomonadota</taxon>
        <taxon>Alphaproteobacteria</taxon>
        <taxon>Sphingomonadales</taxon>
        <taxon>Sphingomonadaceae</taxon>
        <taxon>Sphingomonas</taxon>
    </lineage>
</organism>
<proteinExistence type="predicted"/>
<evidence type="ECO:0000256" key="3">
    <source>
        <dbReference type="ARBA" id="ARBA00022833"/>
    </source>
</evidence>
<sequence length="286" mass="29218">MLGGIEAGGTKCVLAIGSAPDRIEACVSVPTRSPEETVADILGWFARQPRITALGLATFGPVGLDPARDDWGHILDTPKAGWSRFDLTGAIARGLGVTVAVETDVNAAALAEAGAQPHSASKSLAYMTVGTGIGVGLVLDGRCVHGAAHPEMGHFYPRRPAGDTDFPGTCPFHGDCLEGLASGPAILARWGATLSDLPPDHPAHGLVAEYLAQACHTIFAAASVETVVCGGGVMGAPGLLERVATRARELDAGYLPGRERHLVSAPRLGTRSGIVGALTIAAGLSL</sequence>
<keyword evidence="4" id="KW-0460">Magnesium</keyword>
<keyword evidence="2" id="KW-0479">Metal-binding</keyword>
<comment type="caution">
    <text evidence="7">The sequence shown here is derived from an EMBL/GenBank/DDBJ whole genome shotgun (WGS) entry which is preliminary data.</text>
</comment>
<gene>
    <name evidence="7" type="ORF">GCM10022281_24460</name>
</gene>
<reference evidence="8" key="1">
    <citation type="journal article" date="2019" name="Int. J. Syst. Evol. Microbiol.">
        <title>The Global Catalogue of Microorganisms (GCM) 10K type strain sequencing project: providing services to taxonomists for standard genome sequencing and annotation.</title>
        <authorList>
            <consortium name="The Broad Institute Genomics Platform"/>
            <consortium name="The Broad Institute Genome Sequencing Center for Infectious Disease"/>
            <person name="Wu L."/>
            <person name="Ma J."/>
        </authorList>
    </citation>
    <scope>NUCLEOTIDE SEQUENCE [LARGE SCALE GENOMIC DNA]</scope>
    <source>
        <strain evidence="8">JCM 17564</strain>
    </source>
</reference>
<dbReference type="InterPro" id="IPR049874">
    <property type="entry name" value="ROK_cs"/>
</dbReference>
<evidence type="ECO:0000256" key="1">
    <source>
        <dbReference type="ARBA" id="ARBA00001946"/>
    </source>
</evidence>
<dbReference type="InterPro" id="IPR051804">
    <property type="entry name" value="Carb_Metab_Reg_Kinase/Isom"/>
</dbReference>
<name>A0ABP7UG03_9SPHN</name>
<dbReference type="PANTHER" id="PTHR42742">
    <property type="entry name" value="TRANSCRIPTIONAL REPRESSOR MPRA"/>
    <property type="match status" value="1"/>
</dbReference>
<dbReference type="EMBL" id="BAABBR010000001">
    <property type="protein sequence ID" value="GAA4042387.1"/>
    <property type="molecule type" value="Genomic_DNA"/>
</dbReference>
<dbReference type="EC" id="2.7.1.4" evidence="5"/>
<comment type="cofactor">
    <cofactor evidence="1">
        <name>Mg(2+)</name>
        <dbReference type="ChEBI" id="CHEBI:18420"/>
    </cofactor>
</comment>
<dbReference type="Gene3D" id="3.30.420.40">
    <property type="match status" value="2"/>
</dbReference>
<evidence type="ECO:0000256" key="2">
    <source>
        <dbReference type="ARBA" id="ARBA00022723"/>
    </source>
</evidence>
<dbReference type="InterPro" id="IPR000600">
    <property type="entry name" value="ROK"/>
</dbReference>
<evidence type="ECO:0000256" key="5">
    <source>
        <dbReference type="ARBA" id="ARBA00038887"/>
    </source>
</evidence>
<evidence type="ECO:0000313" key="7">
    <source>
        <dbReference type="EMBL" id="GAA4042387.1"/>
    </source>
</evidence>
<keyword evidence="8" id="KW-1185">Reference proteome</keyword>
<dbReference type="PANTHER" id="PTHR42742:SF3">
    <property type="entry name" value="FRUCTOKINASE"/>
    <property type="match status" value="1"/>
</dbReference>
<dbReference type="Proteomes" id="UP001424459">
    <property type="component" value="Unassembled WGS sequence"/>
</dbReference>
<dbReference type="PROSITE" id="PS01125">
    <property type="entry name" value="ROK"/>
    <property type="match status" value="1"/>
</dbReference>
<dbReference type="InterPro" id="IPR043129">
    <property type="entry name" value="ATPase_NBD"/>
</dbReference>
<evidence type="ECO:0000256" key="6">
    <source>
        <dbReference type="ARBA" id="ARBA00048451"/>
    </source>
</evidence>
<dbReference type="SUPFAM" id="SSF53067">
    <property type="entry name" value="Actin-like ATPase domain"/>
    <property type="match status" value="1"/>
</dbReference>